<accession>A0A239CL22</accession>
<dbReference type="AlphaFoldDB" id="A0A239CL22"/>
<proteinExistence type="predicted"/>
<protein>
    <submittedName>
        <fullName evidence="2">Outer membrane protein beta-barrel domain-containing protein</fullName>
    </submittedName>
</protein>
<dbReference type="InterPro" id="IPR025665">
    <property type="entry name" value="Beta-barrel_OMP_2"/>
</dbReference>
<evidence type="ECO:0000313" key="2">
    <source>
        <dbReference type="EMBL" id="SNS20857.1"/>
    </source>
</evidence>
<organism evidence="2 3">
    <name type="scientific">Dokdonia pacifica</name>
    <dbReference type="NCBI Taxonomy" id="1627892"/>
    <lineage>
        <taxon>Bacteria</taxon>
        <taxon>Pseudomonadati</taxon>
        <taxon>Bacteroidota</taxon>
        <taxon>Flavobacteriia</taxon>
        <taxon>Flavobacteriales</taxon>
        <taxon>Flavobacteriaceae</taxon>
        <taxon>Dokdonia</taxon>
    </lineage>
</organism>
<dbReference type="EMBL" id="FZNY01000008">
    <property type="protein sequence ID" value="SNS20857.1"/>
    <property type="molecule type" value="Genomic_DNA"/>
</dbReference>
<reference evidence="2 3" key="1">
    <citation type="submission" date="2017-06" db="EMBL/GenBank/DDBJ databases">
        <authorList>
            <person name="Kim H.J."/>
            <person name="Triplett B.A."/>
        </authorList>
    </citation>
    <scope>NUCLEOTIDE SEQUENCE [LARGE SCALE GENOMIC DNA]</scope>
    <source>
        <strain evidence="2 3">DSM 25597</strain>
    </source>
</reference>
<dbReference type="Pfam" id="PF13568">
    <property type="entry name" value="OMP_b-brl_2"/>
    <property type="match status" value="1"/>
</dbReference>
<evidence type="ECO:0000259" key="1">
    <source>
        <dbReference type="Pfam" id="PF13568"/>
    </source>
</evidence>
<dbReference type="OrthoDB" id="1259003at2"/>
<gene>
    <name evidence="2" type="ORF">SAMN06265376_10867</name>
</gene>
<sequence length="214" mass="23736">MKKITLLSSIFMFVFCSLSYGQEIGYGFKLGLNVSQINSFSFDIVNTAGDTPRQGGFDSQEGSRIGFAASFFAEIPLSERLSFQPEFAYSAQGNKFEGLRYEYLQLPLGLKINLDKFFVNVGPQAGLKISAFEQSANFTSFEFSGFGGFGYQFTENIFVEARYTIGFTDVFEDDAAVVLPLFSQTADITPNTDNILTNAEGKNSYFTISIGYRL</sequence>
<evidence type="ECO:0000313" key="3">
    <source>
        <dbReference type="Proteomes" id="UP000198379"/>
    </source>
</evidence>
<keyword evidence="3" id="KW-1185">Reference proteome</keyword>
<feature type="domain" description="Outer membrane protein beta-barrel" evidence="1">
    <location>
        <begin position="22"/>
        <end position="172"/>
    </location>
</feature>
<dbReference type="RefSeq" id="WP_089373352.1">
    <property type="nucleotide sequence ID" value="NZ_BMEP01000009.1"/>
</dbReference>
<dbReference type="Proteomes" id="UP000198379">
    <property type="component" value="Unassembled WGS sequence"/>
</dbReference>
<name>A0A239CL22_9FLAO</name>